<evidence type="ECO:0000259" key="8">
    <source>
        <dbReference type="Pfam" id="PF01937"/>
    </source>
</evidence>
<dbReference type="InterPro" id="IPR039763">
    <property type="entry name" value="ARMT1"/>
</dbReference>
<accession>A0ABS5DQV8</accession>
<evidence type="ECO:0000313" key="10">
    <source>
        <dbReference type="Proteomes" id="UP000674084"/>
    </source>
</evidence>
<comment type="cofactor">
    <cofactor evidence="2">
        <name>Mn(2+)</name>
        <dbReference type="ChEBI" id="CHEBI:29035"/>
    </cofactor>
</comment>
<sequence>MDASEIGIGEVGSFGWRVFHERHPVMIERLCAATPFGPDVREALSALLRESTGGVVEPLEDDAPDHGVWAGWIAGQVGRPWAETSFLWAESYFFRKLLAATGFFAPGPWRGVDPFAPMKRAELHNAATAETLKALDELPHLGDADRDAAVVQAAVWGNQADLAFQLSTDASGATSGLVAGSPEEFWSLFGEPGVVHLVADNSAGELAADLVLIDRLLTTGRADRVVLHVKPGPYYVSDATPTDVLEVLHHLRDLPGEAGAVGERVQNALREGRIGVRAHPFFCGPKEFGAMPEDLRAELASAAVTIFKGDLNYRRLVGDRHWQPTTAFDDVAVRLPGPVVSLRVLKSEVVVGLPADVVASLDASGEAWRTQGSHALIQSTPVT</sequence>
<organism evidence="9 10">
    <name type="scientific">Saccharopolyspora endophytica</name>
    <dbReference type="NCBI Taxonomy" id="543886"/>
    <lineage>
        <taxon>Bacteria</taxon>
        <taxon>Bacillati</taxon>
        <taxon>Actinomycetota</taxon>
        <taxon>Actinomycetes</taxon>
        <taxon>Pseudonocardiales</taxon>
        <taxon>Pseudonocardiaceae</taxon>
        <taxon>Saccharopolyspora</taxon>
    </lineage>
</organism>
<gene>
    <name evidence="9" type="ORF">KBO27_31115</name>
</gene>
<keyword evidence="10" id="KW-1185">Reference proteome</keyword>
<dbReference type="SUPFAM" id="SSF111321">
    <property type="entry name" value="AF1104-like"/>
    <property type="match status" value="1"/>
</dbReference>
<evidence type="ECO:0000256" key="2">
    <source>
        <dbReference type="ARBA" id="ARBA00001936"/>
    </source>
</evidence>
<dbReference type="EMBL" id="JAGPXE010000019">
    <property type="protein sequence ID" value="MBQ0928417.1"/>
    <property type="molecule type" value="Genomic_DNA"/>
</dbReference>
<dbReference type="Pfam" id="PF01937">
    <property type="entry name" value="ARMT1-like_dom"/>
    <property type="match status" value="1"/>
</dbReference>
<evidence type="ECO:0000256" key="7">
    <source>
        <dbReference type="ARBA" id="ARBA00048809"/>
    </source>
</evidence>
<reference evidence="9 10" key="1">
    <citation type="submission" date="2021-04" db="EMBL/GenBank/DDBJ databases">
        <title>Whole-genome sequencing of Saccharopolyspora endophytica KCTC 19397.</title>
        <authorList>
            <person name="Ay H."/>
            <person name="Saygin H."/>
            <person name="Sahin N."/>
        </authorList>
    </citation>
    <scope>NUCLEOTIDE SEQUENCE [LARGE SCALE GENOMIC DNA]</scope>
    <source>
        <strain evidence="9 10">KCTC 19397</strain>
    </source>
</reference>
<evidence type="ECO:0000256" key="6">
    <source>
        <dbReference type="ARBA" id="ARBA00023211"/>
    </source>
</evidence>
<evidence type="ECO:0000256" key="5">
    <source>
        <dbReference type="ARBA" id="ARBA00022801"/>
    </source>
</evidence>
<feature type="domain" description="Damage-control phosphatase ARMT1-like metal-binding" evidence="8">
    <location>
        <begin position="19"/>
        <end position="357"/>
    </location>
</feature>
<evidence type="ECO:0000256" key="4">
    <source>
        <dbReference type="ARBA" id="ARBA00022723"/>
    </source>
</evidence>
<dbReference type="InterPro" id="IPR036075">
    <property type="entry name" value="ARMT-1-like_metal-bd_sf"/>
</dbReference>
<keyword evidence="5" id="KW-0378">Hydrolase</keyword>
<keyword evidence="6" id="KW-0464">Manganese</keyword>
<dbReference type="RefSeq" id="WP_210973432.1">
    <property type="nucleotide sequence ID" value="NZ_JAGPXE010000019.1"/>
</dbReference>
<evidence type="ECO:0000313" key="9">
    <source>
        <dbReference type="EMBL" id="MBQ0928417.1"/>
    </source>
</evidence>
<dbReference type="PANTHER" id="PTHR12260">
    <property type="entry name" value="DAMAGE-CONTROL PHOSPHATASE ARMT1"/>
    <property type="match status" value="1"/>
</dbReference>
<evidence type="ECO:0000256" key="1">
    <source>
        <dbReference type="ARBA" id="ARBA00001326"/>
    </source>
</evidence>
<proteinExistence type="inferred from homology"/>
<protein>
    <submittedName>
        <fullName evidence="9">Protein-glutamate O-methyltransferase family protein</fullName>
    </submittedName>
</protein>
<dbReference type="InterPro" id="IPR002791">
    <property type="entry name" value="ARMT1-like_metal-bd"/>
</dbReference>
<keyword evidence="4" id="KW-0479">Metal-binding</keyword>
<dbReference type="PANTHER" id="PTHR12260:SF6">
    <property type="entry name" value="DAMAGE-CONTROL PHOSPHATASE ARMT1"/>
    <property type="match status" value="1"/>
</dbReference>
<comment type="catalytic activity">
    <reaction evidence="7">
        <text>beta-D-fructose 6-phosphate = dihydroxyacetone + D-glyceraldehyde 3-phosphate</text>
        <dbReference type="Rhea" id="RHEA:28002"/>
        <dbReference type="ChEBI" id="CHEBI:16016"/>
        <dbReference type="ChEBI" id="CHEBI:57634"/>
        <dbReference type="ChEBI" id="CHEBI:59776"/>
    </reaction>
</comment>
<comment type="similarity">
    <text evidence="3">Belongs to the damage-control phosphatase family. Sugar phosphate phosphatase III subfamily.</text>
</comment>
<evidence type="ECO:0000256" key="3">
    <source>
        <dbReference type="ARBA" id="ARBA00009519"/>
    </source>
</evidence>
<comment type="caution">
    <text evidence="9">The sequence shown here is derived from an EMBL/GenBank/DDBJ whole genome shotgun (WGS) entry which is preliminary data.</text>
</comment>
<name>A0ABS5DQV8_9PSEU</name>
<dbReference type="Proteomes" id="UP000674084">
    <property type="component" value="Unassembled WGS sequence"/>
</dbReference>
<comment type="catalytic activity">
    <reaction evidence="1">
        <text>beta-D-fructose 1-phosphate + H2O = D-fructose + phosphate</text>
        <dbReference type="Rhea" id="RHEA:35603"/>
        <dbReference type="ChEBI" id="CHEBI:15377"/>
        <dbReference type="ChEBI" id="CHEBI:37721"/>
        <dbReference type="ChEBI" id="CHEBI:43474"/>
        <dbReference type="ChEBI" id="CHEBI:138881"/>
    </reaction>
</comment>
<dbReference type="Gene3D" id="3.40.50.10880">
    <property type="entry name" value="Uncharacterised protein PF01937, DUF89, domain 3"/>
    <property type="match status" value="1"/>
</dbReference>